<evidence type="ECO:0000313" key="4">
    <source>
        <dbReference type="Proteomes" id="UP000298631"/>
    </source>
</evidence>
<dbReference type="PANTHER" id="PTHR46268">
    <property type="entry name" value="STRESS RESPONSE PROTEIN NHAX"/>
    <property type="match status" value="1"/>
</dbReference>
<dbReference type="InterPro" id="IPR006016">
    <property type="entry name" value="UspA"/>
</dbReference>
<dbReference type="CDD" id="cd00293">
    <property type="entry name" value="USP-like"/>
    <property type="match status" value="1"/>
</dbReference>
<dbReference type="OrthoDB" id="9804721at2"/>
<gene>
    <name evidence="3" type="ORF">EOK75_09755</name>
</gene>
<dbReference type="RefSeq" id="WP_137193788.1">
    <property type="nucleotide sequence ID" value="NZ_CP039964.1"/>
</dbReference>
<dbReference type="KEGG" id="pseb:EOK75_09755"/>
<dbReference type="PRINTS" id="PR01438">
    <property type="entry name" value="UNVRSLSTRESS"/>
</dbReference>
<sequence length="282" mass="29928">MAYKSLLTICADPSRAPQTFATAASLAVAQDAHLDVLALGVDRTQIGYSYVGAGAIVMQAAIDNATNDVKVIEDAVRTAAGSASPTLRWSSEGAVAMVGGLADLVALRARFADLVVLGKPYGEDRGDEEAAIIESAMFEGQAPVLVVPDVPLDASNIGKRIVVAWNQSREGLIAIRRALPFLKKADTVWITIVDPPKHGAERSDPGGALCQMLVRHGVKAEVSVLARTMPRVSDVLARHVNDMNADMMVMGAYGHSRFREAILGGATRNMLETAEVPVFMAH</sequence>
<dbReference type="AlphaFoldDB" id="A0A4P8EFU5"/>
<dbReference type="EMBL" id="CP039964">
    <property type="protein sequence ID" value="QCO56001.1"/>
    <property type="molecule type" value="Genomic_DNA"/>
</dbReference>
<proteinExistence type="inferred from homology"/>
<dbReference type="PANTHER" id="PTHR46268:SF15">
    <property type="entry name" value="UNIVERSAL STRESS PROTEIN HP_0031"/>
    <property type="match status" value="1"/>
</dbReference>
<evidence type="ECO:0000313" key="3">
    <source>
        <dbReference type="EMBL" id="QCO56001.1"/>
    </source>
</evidence>
<dbReference type="SUPFAM" id="SSF52402">
    <property type="entry name" value="Adenine nucleotide alpha hydrolases-like"/>
    <property type="match status" value="1"/>
</dbReference>
<dbReference type="Gene3D" id="3.40.50.12370">
    <property type="match status" value="1"/>
</dbReference>
<accession>A0A4P8EFU5</accession>
<evidence type="ECO:0000259" key="2">
    <source>
        <dbReference type="Pfam" id="PF00582"/>
    </source>
</evidence>
<dbReference type="Pfam" id="PF00582">
    <property type="entry name" value="Usp"/>
    <property type="match status" value="1"/>
</dbReference>
<reference evidence="3 4" key="1">
    <citation type="submission" date="2019-05" db="EMBL/GenBank/DDBJ databases">
        <title>Pseudorhodobacter turbinis sp. nov., isolated from the gut of the Korean turban shell.</title>
        <authorList>
            <person name="Jeong Y.-S."/>
            <person name="Kang W.-R."/>
            <person name="Bae J.-W."/>
        </authorList>
    </citation>
    <scope>NUCLEOTIDE SEQUENCE [LARGE SCALE GENOMIC DNA]</scope>
    <source>
        <strain evidence="3 4">S12M18</strain>
    </source>
</reference>
<comment type="similarity">
    <text evidence="1">Belongs to the universal stress protein A family.</text>
</comment>
<feature type="domain" description="UspA" evidence="2">
    <location>
        <begin position="159"/>
        <end position="281"/>
    </location>
</feature>
<dbReference type="Proteomes" id="UP000298631">
    <property type="component" value="Chromosome"/>
</dbReference>
<dbReference type="InterPro" id="IPR006015">
    <property type="entry name" value="Universal_stress_UspA"/>
</dbReference>
<keyword evidence="4" id="KW-1185">Reference proteome</keyword>
<protein>
    <submittedName>
        <fullName evidence="3">Universal stress protein</fullName>
    </submittedName>
</protein>
<name>A0A4P8EFU5_9RHOB</name>
<organism evidence="3 4">
    <name type="scientific">Pseudorhodobacter turbinis</name>
    <dbReference type="NCBI Taxonomy" id="2500533"/>
    <lineage>
        <taxon>Bacteria</taxon>
        <taxon>Pseudomonadati</taxon>
        <taxon>Pseudomonadota</taxon>
        <taxon>Alphaproteobacteria</taxon>
        <taxon>Rhodobacterales</taxon>
        <taxon>Paracoccaceae</taxon>
        <taxon>Pseudorhodobacter</taxon>
    </lineage>
</organism>
<evidence type="ECO:0000256" key="1">
    <source>
        <dbReference type="ARBA" id="ARBA00008791"/>
    </source>
</evidence>